<evidence type="ECO:0000313" key="1">
    <source>
        <dbReference type="EMBL" id="KAK3878576.1"/>
    </source>
</evidence>
<keyword evidence="2" id="KW-1185">Reference proteome</keyword>
<dbReference type="Proteomes" id="UP001286313">
    <property type="component" value="Unassembled WGS sequence"/>
</dbReference>
<proteinExistence type="predicted"/>
<name>A0AAE1FRN2_PETCI</name>
<dbReference type="EMBL" id="JAWQEG010001543">
    <property type="protein sequence ID" value="KAK3878576.1"/>
    <property type="molecule type" value="Genomic_DNA"/>
</dbReference>
<organism evidence="1 2">
    <name type="scientific">Petrolisthes cinctipes</name>
    <name type="common">Flat porcelain crab</name>
    <dbReference type="NCBI Taxonomy" id="88211"/>
    <lineage>
        <taxon>Eukaryota</taxon>
        <taxon>Metazoa</taxon>
        <taxon>Ecdysozoa</taxon>
        <taxon>Arthropoda</taxon>
        <taxon>Crustacea</taxon>
        <taxon>Multicrustacea</taxon>
        <taxon>Malacostraca</taxon>
        <taxon>Eumalacostraca</taxon>
        <taxon>Eucarida</taxon>
        <taxon>Decapoda</taxon>
        <taxon>Pleocyemata</taxon>
        <taxon>Anomura</taxon>
        <taxon>Galatheoidea</taxon>
        <taxon>Porcellanidae</taxon>
        <taxon>Petrolisthes</taxon>
    </lineage>
</organism>
<comment type="caution">
    <text evidence="1">The sequence shown here is derived from an EMBL/GenBank/DDBJ whole genome shotgun (WGS) entry which is preliminary data.</text>
</comment>
<protein>
    <submittedName>
        <fullName evidence="1">Uncharacterized protein</fullName>
    </submittedName>
</protein>
<gene>
    <name evidence="1" type="ORF">Pcinc_016789</name>
</gene>
<sequence length="99" mass="11341">MKDPNCALDVQEATFLHDKAPCIKALATQRLFKDNKIGFFFFCEHVGVIMKDRVEGLMQQEPINLCFSHAIMEDKVNEVLQNMSDDNALFESLLRSYPS</sequence>
<accession>A0AAE1FRN2</accession>
<reference evidence="1" key="1">
    <citation type="submission" date="2023-10" db="EMBL/GenBank/DDBJ databases">
        <title>Genome assemblies of two species of porcelain crab, Petrolisthes cinctipes and Petrolisthes manimaculis (Anomura: Porcellanidae).</title>
        <authorList>
            <person name="Angst P."/>
        </authorList>
    </citation>
    <scope>NUCLEOTIDE SEQUENCE</scope>
    <source>
        <strain evidence="1">PB745_01</strain>
        <tissue evidence="1">Gill</tissue>
    </source>
</reference>
<dbReference type="AlphaFoldDB" id="A0AAE1FRN2"/>
<evidence type="ECO:0000313" key="2">
    <source>
        <dbReference type="Proteomes" id="UP001286313"/>
    </source>
</evidence>